<reference evidence="1" key="1">
    <citation type="submission" date="2022-10" db="EMBL/GenBank/DDBJ databases">
        <title>Complete genome sequence resource for Xanthomonas hortorum isolated from Greek Oregano.</title>
        <authorList>
            <person name="Gonzalez-Tobon J."/>
            <person name="Helmann T.C."/>
            <person name="Daughtrey M."/>
            <person name="Stodghill P.V."/>
            <person name="Filiatrault M.J."/>
        </authorList>
    </citation>
    <scope>NUCLEOTIDE SEQUENCE</scope>
    <source>
        <strain evidence="1">Oregano 108</strain>
    </source>
</reference>
<name>A0AA47IAW6_9XANT</name>
<organism evidence="1 2">
    <name type="scientific">Xanthomonas hortorum</name>
    <dbReference type="NCBI Taxonomy" id="56454"/>
    <lineage>
        <taxon>Bacteria</taxon>
        <taxon>Pseudomonadati</taxon>
        <taxon>Pseudomonadota</taxon>
        <taxon>Gammaproteobacteria</taxon>
        <taxon>Lysobacterales</taxon>
        <taxon>Lysobacteraceae</taxon>
        <taxon>Xanthomonas</taxon>
    </lineage>
</organism>
<proteinExistence type="predicted"/>
<dbReference type="PROSITE" id="PS51257">
    <property type="entry name" value="PROKAR_LIPOPROTEIN"/>
    <property type="match status" value="1"/>
</dbReference>
<evidence type="ECO:0000313" key="1">
    <source>
        <dbReference type="EMBL" id="WAH63719.1"/>
    </source>
</evidence>
<dbReference type="Proteomes" id="UP001164737">
    <property type="component" value="Chromosome"/>
</dbReference>
<sequence length="181" mass="18538">MSGVKARIFTMNGCKPGWMAVVAACALVGCGSEPPPVPGYGIADRDLPKMIAFDGALAAIPAVGRCALDAIDGKPASQTKIKAGEAALFAGWMATADNRLPVDALLVMQSGSLIYASAVHSGGKRADVAAALNSPELIDSGYNTKVSLASVRPGSYQASIIYGGSSPERCLLNVEVSVVER</sequence>
<dbReference type="AlphaFoldDB" id="A0AA47IAW6"/>
<evidence type="ECO:0000313" key="2">
    <source>
        <dbReference type="Proteomes" id="UP001164737"/>
    </source>
</evidence>
<dbReference type="RefSeq" id="WP_268212795.1">
    <property type="nucleotide sequence ID" value="NZ_CP107241.1"/>
</dbReference>
<accession>A0AA47IAW6</accession>
<gene>
    <name evidence="1" type="ORF">OEG85_20135</name>
</gene>
<protein>
    <recommendedName>
        <fullName evidence="3">Lipoprotein</fullName>
    </recommendedName>
</protein>
<dbReference type="EMBL" id="CP107241">
    <property type="protein sequence ID" value="WAH63719.1"/>
    <property type="molecule type" value="Genomic_DNA"/>
</dbReference>
<evidence type="ECO:0008006" key="3">
    <source>
        <dbReference type="Google" id="ProtNLM"/>
    </source>
</evidence>